<evidence type="ECO:0000256" key="1">
    <source>
        <dbReference type="ARBA" id="ARBA00004127"/>
    </source>
</evidence>
<keyword evidence="4 6" id="KW-1133">Transmembrane helix</keyword>
<keyword evidence="3 6" id="KW-0812">Transmembrane</keyword>
<comment type="subcellular location">
    <subcellularLocation>
        <location evidence="1">Endomembrane system</location>
        <topology evidence="1">Multi-pass membrane protein</topology>
    </subcellularLocation>
</comment>
<evidence type="ECO:0000256" key="5">
    <source>
        <dbReference type="ARBA" id="ARBA00023136"/>
    </source>
</evidence>
<dbReference type="OrthoDB" id="9865811at2759"/>
<evidence type="ECO:0000313" key="8">
    <source>
        <dbReference type="EMBL" id="AHH42949.1"/>
    </source>
</evidence>
<evidence type="ECO:0000259" key="7">
    <source>
        <dbReference type="Pfam" id="PF10277"/>
    </source>
</evidence>
<dbReference type="Pfam" id="PF10277">
    <property type="entry name" value="Frag1"/>
    <property type="match status" value="1"/>
</dbReference>
<dbReference type="GO" id="GO:0012505">
    <property type="term" value="C:endomembrane system"/>
    <property type="evidence" value="ECO:0007669"/>
    <property type="project" value="UniProtKB-SubCell"/>
</dbReference>
<keyword evidence="5 6" id="KW-0472">Membrane</keyword>
<feature type="transmembrane region" description="Helical" evidence="6">
    <location>
        <begin position="166"/>
        <end position="182"/>
    </location>
</feature>
<dbReference type="PANTHER" id="PTHR21324">
    <property type="entry name" value="FASTING-INDUCIBLE INTEGRAL MEMBRANE PROTEIN TM6P1-RELATED"/>
    <property type="match status" value="1"/>
</dbReference>
<sequence length="247" mass="27980">MRKCSLWTFFPVMFSFFTAAGLWVVYFIAVEDDKITPLSSEYKRSVSKSPPYISIAGDAPPASCVFSQVMNMAAFVGFILGVLRYLQLKPRVRKPWLNIISLVALSLACFGMTLVGNFQLSNDEELHNIGTSMTFGLGTLFCWVQSFMTLKVNLRNEGKQAGIPRFVLSGAVTFCMLLYFALMAQRLHMHAARAQWALVMFFLVFLGTFAIEFRHYHFEIVCTDDQEPPMSLSESFSEVSEYQSDQL</sequence>
<dbReference type="GeneID" id="108276835"/>
<dbReference type="KEGG" id="ipu:108276835"/>
<dbReference type="GeneTree" id="ENSGT01030000234578"/>
<evidence type="ECO:0000256" key="6">
    <source>
        <dbReference type="SAM" id="Phobius"/>
    </source>
</evidence>
<evidence type="ECO:0000313" key="9">
    <source>
        <dbReference type="Proteomes" id="UP000221080"/>
    </source>
</evidence>
<protein>
    <submittedName>
        <fullName evidence="8 10">Transmembrane protein 150C</fullName>
    </submittedName>
</protein>
<evidence type="ECO:0000256" key="3">
    <source>
        <dbReference type="ARBA" id="ARBA00022692"/>
    </source>
</evidence>
<dbReference type="GO" id="GO:0005886">
    <property type="term" value="C:plasma membrane"/>
    <property type="evidence" value="ECO:0007669"/>
    <property type="project" value="TreeGrafter"/>
</dbReference>
<evidence type="ECO:0000313" key="10">
    <source>
        <dbReference type="RefSeq" id="XP_017344343.1"/>
    </source>
</evidence>
<evidence type="ECO:0000256" key="2">
    <source>
        <dbReference type="ARBA" id="ARBA00006565"/>
    </source>
</evidence>
<organism evidence="8">
    <name type="scientific">Ictalurus punctatus</name>
    <name type="common">Channel catfish</name>
    <name type="synonym">Silurus punctatus</name>
    <dbReference type="NCBI Taxonomy" id="7998"/>
    <lineage>
        <taxon>Eukaryota</taxon>
        <taxon>Metazoa</taxon>
        <taxon>Chordata</taxon>
        <taxon>Craniata</taxon>
        <taxon>Vertebrata</taxon>
        <taxon>Euteleostomi</taxon>
        <taxon>Actinopterygii</taxon>
        <taxon>Neopterygii</taxon>
        <taxon>Teleostei</taxon>
        <taxon>Ostariophysi</taxon>
        <taxon>Siluriformes</taxon>
        <taxon>Ictaluridae</taxon>
        <taxon>Ictalurus</taxon>
    </lineage>
</organism>
<dbReference type="RefSeq" id="XP_017344343.1">
    <property type="nucleotide sequence ID" value="XM_017488854.3"/>
</dbReference>
<feature type="transmembrane region" description="Helical" evidence="6">
    <location>
        <begin position="65"/>
        <end position="83"/>
    </location>
</feature>
<dbReference type="Proteomes" id="UP000221080">
    <property type="component" value="Chromosome 16"/>
</dbReference>
<reference evidence="9" key="2">
    <citation type="journal article" date="2016" name="Nat. Commun.">
        <title>The channel catfish genome sequence provides insights into the evolution of scale formation in teleosts.</title>
        <authorList>
            <person name="Liu Z."/>
            <person name="Liu S."/>
            <person name="Yao J."/>
            <person name="Bao L."/>
            <person name="Zhang J."/>
            <person name="Li Y."/>
            <person name="Jiang C."/>
            <person name="Sun L."/>
            <person name="Wang R."/>
            <person name="Zhang Y."/>
            <person name="Zhou T."/>
            <person name="Zeng Q."/>
            <person name="Fu Q."/>
            <person name="Gao S."/>
            <person name="Li N."/>
            <person name="Koren S."/>
            <person name="Jiang Y."/>
            <person name="Zimin A."/>
            <person name="Xu P."/>
            <person name="Phillippy A.M."/>
            <person name="Geng X."/>
            <person name="Song L."/>
            <person name="Sun F."/>
            <person name="Li C."/>
            <person name="Wang X."/>
            <person name="Chen A."/>
            <person name="Jin Y."/>
            <person name="Yuan Z."/>
            <person name="Yang Y."/>
            <person name="Tan S."/>
            <person name="Peatman E."/>
            <person name="Lu J."/>
            <person name="Qin Z."/>
            <person name="Dunham R."/>
            <person name="Li Z."/>
            <person name="Sonstegard T."/>
            <person name="Feng J."/>
            <person name="Danzmann R.G."/>
            <person name="Schroeder S."/>
            <person name="Scheffler B."/>
            <person name="Duke M.V."/>
            <person name="Ballard L."/>
            <person name="Kucuktas H."/>
            <person name="Kaltenboeck L."/>
            <person name="Liu H."/>
            <person name="Armbruster J."/>
            <person name="Xie Y."/>
            <person name="Kirby M.L."/>
            <person name="Tian Y."/>
            <person name="Flanagan M.E."/>
            <person name="Mu W."/>
            <person name="Waldbieser G.C."/>
        </authorList>
    </citation>
    <scope>NUCLEOTIDE SEQUENCE [LARGE SCALE GENOMIC DNA]</scope>
    <source>
        <strain evidence="9">SDA103</strain>
    </source>
</reference>
<dbReference type="EMBL" id="JT419087">
    <property type="protein sequence ID" value="AHH42949.1"/>
    <property type="molecule type" value="mRNA"/>
</dbReference>
<name>W5ULC6_ICTPU</name>
<feature type="transmembrane region" description="Helical" evidence="6">
    <location>
        <begin position="194"/>
        <end position="211"/>
    </location>
</feature>
<feature type="domain" description="CWH43-like N-terminal" evidence="7">
    <location>
        <begin position="7"/>
        <end position="215"/>
    </location>
</feature>
<feature type="transmembrane region" description="Helical" evidence="6">
    <location>
        <begin position="7"/>
        <end position="29"/>
    </location>
</feature>
<accession>W5ULC6</accession>
<evidence type="ECO:0000256" key="4">
    <source>
        <dbReference type="ARBA" id="ARBA00022989"/>
    </source>
</evidence>
<dbReference type="InterPro" id="IPR050911">
    <property type="entry name" value="DRAM/TMEM150_Autophagy_Mod"/>
</dbReference>
<dbReference type="CTD" id="441027"/>
<gene>
    <name evidence="8" type="primary">Tmem150c</name>
    <name evidence="10" type="synonym">tmem150c</name>
</gene>
<keyword evidence="9" id="KW-1185">Reference proteome</keyword>
<feature type="transmembrane region" description="Helical" evidence="6">
    <location>
        <begin position="135"/>
        <end position="154"/>
    </location>
</feature>
<dbReference type="OMA" id="VYFIAVY"/>
<dbReference type="AlphaFoldDB" id="W5ULC6"/>
<reference evidence="10" key="3">
    <citation type="submission" date="2025-04" db="UniProtKB">
        <authorList>
            <consortium name="RefSeq"/>
        </authorList>
    </citation>
    <scope>IDENTIFICATION</scope>
    <source>
        <tissue evidence="10">Blood</tissue>
    </source>
</reference>
<dbReference type="PANTHER" id="PTHR21324:SF7">
    <property type="entry name" value="TRANSMEMBRANE PROTEIN 150C"/>
    <property type="match status" value="1"/>
</dbReference>
<dbReference type="InterPro" id="IPR019402">
    <property type="entry name" value="CWH43_N"/>
</dbReference>
<proteinExistence type="evidence at transcript level"/>
<reference evidence="8" key="1">
    <citation type="journal article" date="2012" name="BMC Genomics">
        <title>Efficient assembly and annotation of the transcriptome of catfish by RNA-Seq analysis of a doubled haploid homozygote.</title>
        <authorList>
            <person name="Liu S."/>
            <person name="Zhang Y."/>
            <person name="Zhou Z."/>
            <person name="Waldbieser G."/>
            <person name="Sun F."/>
            <person name="Lu J."/>
            <person name="Zhang J."/>
            <person name="Jiang Y."/>
            <person name="Zhang H."/>
            <person name="Wang X."/>
            <person name="Rajendran K.V."/>
            <person name="Khoo L."/>
            <person name="Kucuktas H."/>
            <person name="Peatman E."/>
            <person name="Liu Z."/>
        </authorList>
    </citation>
    <scope>NUCLEOTIDE SEQUENCE</scope>
    <source>
        <tissue evidence="8">Mixed</tissue>
    </source>
</reference>
<comment type="similarity">
    <text evidence="2">Belongs to the DRAM/TMEM150 family.</text>
</comment>
<feature type="transmembrane region" description="Helical" evidence="6">
    <location>
        <begin position="95"/>
        <end position="115"/>
    </location>
</feature>